<dbReference type="EMBL" id="QRBI01000134">
    <property type="protein sequence ID" value="RMC01929.1"/>
    <property type="molecule type" value="Genomic_DNA"/>
</dbReference>
<proteinExistence type="predicted"/>
<protein>
    <submittedName>
        <fullName evidence="1">Uncharacterized protein</fullName>
    </submittedName>
</protein>
<gene>
    <name evidence="1" type="ORF">DUI87_21090</name>
</gene>
<organism evidence="1 2">
    <name type="scientific">Hirundo rustica rustica</name>
    <dbReference type="NCBI Taxonomy" id="333673"/>
    <lineage>
        <taxon>Eukaryota</taxon>
        <taxon>Metazoa</taxon>
        <taxon>Chordata</taxon>
        <taxon>Craniata</taxon>
        <taxon>Vertebrata</taxon>
        <taxon>Euteleostomi</taxon>
        <taxon>Archelosauria</taxon>
        <taxon>Archosauria</taxon>
        <taxon>Dinosauria</taxon>
        <taxon>Saurischia</taxon>
        <taxon>Theropoda</taxon>
        <taxon>Coelurosauria</taxon>
        <taxon>Aves</taxon>
        <taxon>Neognathae</taxon>
        <taxon>Neoaves</taxon>
        <taxon>Telluraves</taxon>
        <taxon>Australaves</taxon>
        <taxon>Passeriformes</taxon>
        <taxon>Sylvioidea</taxon>
        <taxon>Hirundinidae</taxon>
        <taxon>Hirundo</taxon>
    </lineage>
</organism>
<keyword evidence="2" id="KW-1185">Reference proteome</keyword>
<evidence type="ECO:0000313" key="1">
    <source>
        <dbReference type="EMBL" id="RMC01929.1"/>
    </source>
</evidence>
<dbReference type="AlphaFoldDB" id="A0A3M0JM33"/>
<reference evidence="1 2" key="1">
    <citation type="submission" date="2018-07" db="EMBL/GenBank/DDBJ databases">
        <title>A high quality draft genome assembly of the barn swallow (H. rustica rustica).</title>
        <authorList>
            <person name="Formenti G."/>
            <person name="Chiara M."/>
            <person name="Poveda L."/>
            <person name="Francoijs K.-J."/>
            <person name="Bonisoli-Alquati A."/>
            <person name="Canova L."/>
            <person name="Gianfranceschi L."/>
            <person name="Horner D.S."/>
            <person name="Saino N."/>
        </authorList>
    </citation>
    <scope>NUCLEOTIDE SEQUENCE [LARGE SCALE GENOMIC DNA]</scope>
    <source>
        <strain evidence="1">Chelidonia</strain>
        <tissue evidence="1">Blood</tissue>
    </source>
</reference>
<comment type="caution">
    <text evidence="1">The sequence shown here is derived from an EMBL/GenBank/DDBJ whole genome shotgun (WGS) entry which is preliminary data.</text>
</comment>
<evidence type="ECO:0000313" key="2">
    <source>
        <dbReference type="Proteomes" id="UP000269221"/>
    </source>
</evidence>
<dbReference type="Proteomes" id="UP000269221">
    <property type="component" value="Unassembled WGS sequence"/>
</dbReference>
<name>A0A3M0JM33_HIRRU</name>
<sequence length="128" mass="14060">MKYLLLQMAKPEPEPTAGNTMEVIAWIQMTLWSVFAVLSSPFNCAFTHEWAIGSKRTGGPKLLEFIPPLAEQILPLSIPPNLPPSIPKIPQIEDDGTPSIPEWLDAIEKQKSAKIAALSNKLISKGTK</sequence>
<accession>A0A3M0JM33</accession>